<comment type="function">
    <text evidence="8 10">Catalyzes the attachment of isoleucine to tRNA(Ile). As IleRS can inadvertently accommodate and process structurally similar amino acids such as valine, to avoid such errors it has two additional distinct tRNA(Ile)-dependent editing activities. One activity is designated as 'pretransfer' editing and involves the hydrolysis of activated Val-AMP. The other activity is designated 'posttransfer' editing and involves deacylation of mischarged Val-tRNA(Ile).</text>
</comment>
<evidence type="ECO:0000259" key="11">
    <source>
        <dbReference type="Pfam" id="PF00133"/>
    </source>
</evidence>
<dbReference type="InterPro" id="IPR050081">
    <property type="entry name" value="Ile-tRNA_ligase"/>
</dbReference>
<evidence type="ECO:0000256" key="9">
    <source>
        <dbReference type="ARBA" id="ARBA00048359"/>
    </source>
</evidence>
<evidence type="ECO:0000256" key="1">
    <source>
        <dbReference type="ARBA" id="ARBA00006887"/>
    </source>
</evidence>
<comment type="catalytic activity">
    <reaction evidence="9 10">
        <text>tRNA(Ile) + L-isoleucine + ATP = L-isoleucyl-tRNA(Ile) + AMP + diphosphate</text>
        <dbReference type="Rhea" id="RHEA:11060"/>
        <dbReference type="Rhea" id="RHEA-COMP:9666"/>
        <dbReference type="Rhea" id="RHEA-COMP:9695"/>
        <dbReference type="ChEBI" id="CHEBI:30616"/>
        <dbReference type="ChEBI" id="CHEBI:33019"/>
        <dbReference type="ChEBI" id="CHEBI:58045"/>
        <dbReference type="ChEBI" id="CHEBI:78442"/>
        <dbReference type="ChEBI" id="CHEBI:78528"/>
        <dbReference type="ChEBI" id="CHEBI:456215"/>
        <dbReference type="EC" id="6.1.1.5"/>
    </reaction>
</comment>
<feature type="domain" description="Aminoacyl-tRNA synthetase class Ia" evidence="11">
    <location>
        <begin position="29"/>
        <end position="636"/>
    </location>
</feature>
<dbReference type="InterPro" id="IPR023585">
    <property type="entry name" value="Ile-tRNA-ligase_type1"/>
</dbReference>
<evidence type="ECO:0000256" key="7">
    <source>
        <dbReference type="ARBA" id="ARBA00023146"/>
    </source>
</evidence>
<evidence type="ECO:0000256" key="3">
    <source>
        <dbReference type="ARBA" id="ARBA00022598"/>
    </source>
</evidence>
<dbReference type="CDD" id="cd07960">
    <property type="entry name" value="Anticodon_Ia_Ile_BEm"/>
    <property type="match status" value="1"/>
</dbReference>
<dbReference type="HAMAP" id="MF_02002">
    <property type="entry name" value="Ile_tRNA_synth_type1"/>
    <property type="match status" value="1"/>
</dbReference>
<sequence length="902" mass="104036">MTNYSHTLNLPKTSFPMKANLAKRELEILQLWKQLYPSLRAKRAGQPKFVLHDGPPYANGHVHIGTTLNKVLKDITVKAKNMEGYDAPFVPGWDCHGLPIELQVLKKVKGNTAQLRKACREHAQQYVNLQMQEFKRLGVVADWDAPYLTMNPDFEALTAQKMFSLVKSGALTKGKKPVHWCVECHTALAQAELEYKNHTSRAVYVRFSLVDSEVFCTKHNVPIKEVSLVVWTTTPWTLPANTAVCLHADYQYCVLAQHDEYLVTASDLRNDFCDKSNIENAEVVATFSGKDLQNALCQHPFLSRNVPVVLGEHVNLSQGTGCIHTAPGHGEEDFAVGKEYQLPVLCPVDDYGYFTDEVPQFHGKKVWEVNDLVVETLQQSNTLVQQHDQQHEYPYCWRCHSPVIVRATPQWFVSMDYDKLRERCIEEATKTQWIPQWGKKRIVNMLQKRPDWCVSRQRAWGVPIAVFYCNECDTQVRDDVVMQHVVKLFSQETCDVWFTKPVEDLMPKDYRCCGAQNFTKENDVLDVWFDAGTTQDIVLKRQDLKYPADLYLEGSDQFRGWFQSSLVLAVAGNKSAPYKAVATHGYVVEPRTKNREKQKVSKSRGALFPKDLIEKYGADLLRLWVASENFRDDVEFSPDKLQQVQTYYRKIRNTYRYLLGNLYDDDQQIHKFCDLPQLEKYILTRLHTLNGEVREAYARYEYHTVFQLVQNFFSNELSSLYFDVRKDTLYSESANSSQRRQAQFVLRELLRTTLPWIAPVLSFTAEEIWQHVRKDCDEHSIHLSKFCNVNADYCDAALQQQWKNLLQLRTDILKKLEDSKNRGLIKTFAEAHVNAGGQVSTEYCKILTQLLPVARVSCSDGDMSVMVFAGKKCQRCWQYFSIEKDSGDLCQRCIDVLHLHTE</sequence>
<dbReference type="InterPro" id="IPR009008">
    <property type="entry name" value="Val/Leu/Ile-tRNA-synth_edit"/>
</dbReference>
<gene>
    <name evidence="10" type="primary">ileS</name>
    <name evidence="14" type="ORF">UABAM_01399</name>
</gene>
<dbReference type="Pfam" id="PF00133">
    <property type="entry name" value="tRNA-synt_1"/>
    <property type="match status" value="1"/>
</dbReference>
<comment type="subcellular location">
    <subcellularLocation>
        <location evidence="10">Cytoplasm</location>
    </subcellularLocation>
</comment>
<dbReference type="Gene3D" id="1.10.730.20">
    <property type="match status" value="1"/>
</dbReference>
<dbReference type="GO" id="GO:0006428">
    <property type="term" value="P:isoleucyl-tRNA aminoacylation"/>
    <property type="evidence" value="ECO:0007669"/>
    <property type="project" value="UniProtKB-UniRule"/>
</dbReference>
<evidence type="ECO:0000256" key="10">
    <source>
        <dbReference type="HAMAP-Rule" id="MF_02002"/>
    </source>
</evidence>
<dbReference type="GO" id="GO:0000049">
    <property type="term" value="F:tRNA binding"/>
    <property type="evidence" value="ECO:0007669"/>
    <property type="project" value="InterPro"/>
</dbReference>
<dbReference type="GO" id="GO:0002161">
    <property type="term" value="F:aminoacyl-tRNA deacylase activity"/>
    <property type="evidence" value="ECO:0007669"/>
    <property type="project" value="InterPro"/>
</dbReference>
<comment type="cofactor">
    <cofactor evidence="10">
        <name>Zn(2+)</name>
        <dbReference type="ChEBI" id="CHEBI:29105"/>
    </cofactor>
    <text evidence="10">Binds 1 zinc ion per subunit.</text>
</comment>
<dbReference type="Gene3D" id="3.90.740.10">
    <property type="entry name" value="Valyl/Leucyl/Isoleucyl-tRNA synthetase, editing domain"/>
    <property type="match status" value="1"/>
</dbReference>
<dbReference type="SUPFAM" id="SSF50677">
    <property type="entry name" value="ValRS/IleRS/LeuRS editing domain"/>
    <property type="match status" value="1"/>
</dbReference>
<feature type="binding site" evidence="10">
    <location>
        <position position="876"/>
    </location>
    <ligand>
        <name>Zn(2+)</name>
        <dbReference type="ChEBI" id="CHEBI:29105"/>
    </ligand>
</feature>
<keyword evidence="2 10" id="KW-0963">Cytoplasm</keyword>
<keyword evidence="10" id="KW-0862">Zinc</keyword>
<feature type="domain" description="Zinc finger FPG/IleRS-type" evidence="12">
    <location>
        <begin position="870"/>
        <end position="896"/>
    </location>
</feature>
<dbReference type="InterPro" id="IPR013155">
    <property type="entry name" value="M/V/L/I-tRNA-synth_anticd-bd"/>
</dbReference>
<dbReference type="Pfam" id="PF06827">
    <property type="entry name" value="zf-FPG_IleRS"/>
    <property type="match status" value="1"/>
</dbReference>
<dbReference type="KEGG" id="uam:UABAM_01399"/>
<dbReference type="InterPro" id="IPR014729">
    <property type="entry name" value="Rossmann-like_a/b/a_fold"/>
</dbReference>
<keyword evidence="15" id="KW-1185">Reference proteome</keyword>
<keyword evidence="5 10" id="KW-0067">ATP-binding</keyword>
<feature type="binding site" evidence="10">
    <location>
        <position position="597"/>
    </location>
    <ligand>
        <name>ATP</name>
        <dbReference type="ChEBI" id="CHEBI:30616"/>
    </ligand>
</feature>
<dbReference type="Gene3D" id="1.10.10.830">
    <property type="entry name" value="Ile-tRNA synthetase CP2 domain-like"/>
    <property type="match status" value="1"/>
</dbReference>
<dbReference type="SUPFAM" id="SSF47323">
    <property type="entry name" value="Anticodon-binding domain of a subclass of class I aminoacyl-tRNA synthetases"/>
    <property type="match status" value="1"/>
</dbReference>
<keyword evidence="7 10" id="KW-0030">Aminoacyl-tRNA synthetase</keyword>
<evidence type="ECO:0000256" key="4">
    <source>
        <dbReference type="ARBA" id="ARBA00022741"/>
    </source>
</evidence>
<dbReference type="GO" id="GO:0005829">
    <property type="term" value="C:cytosol"/>
    <property type="evidence" value="ECO:0007669"/>
    <property type="project" value="TreeGrafter"/>
</dbReference>
<dbReference type="InterPro" id="IPR002300">
    <property type="entry name" value="aa-tRNA-synth_Ia"/>
</dbReference>
<name>A0A5S9F312_UABAM</name>
<feature type="binding site" evidence="10">
    <location>
        <position position="890"/>
    </location>
    <ligand>
        <name>Zn(2+)</name>
        <dbReference type="ChEBI" id="CHEBI:29105"/>
    </ligand>
</feature>
<dbReference type="PRINTS" id="PR00984">
    <property type="entry name" value="TRNASYNTHILE"/>
</dbReference>
<dbReference type="SUPFAM" id="SSF52374">
    <property type="entry name" value="Nucleotidylyl transferase"/>
    <property type="match status" value="1"/>
</dbReference>
<dbReference type="Proteomes" id="UP000326354">
    <property type="component" value="Chromosome"/>
</dbReference>
<evidence type="ECO:0000256" key="6">
    <source>
        <dbReference type="ARBA" id="ARBA00022917"/>
    </source>
</evidence>
<keyword evidence="6 10" id="KW-0648">Protein biosynthesis</keyword>
<dbReference type="InterPro" id="IPR010663">
    <property type="entry name" value="Znf_FPG/IleRS"/>
</dbReference>
<evidence type="ECO:0000313" key="15">
    <source>
        <dbReference type="Proteomes" id="UP000326354"/>
    </source>
</evidence>
<evidence type="ECO:0000256" key="8">
    <source>
        <dbReference type="ARBA" id="ARBA00025217"/>
    </source>
</evidence>
<dbReference type="Gene3D" id="3.40.50.620">
    <property type="entry name" value="HUPs"/>
    <property type="match status" value="2"/>
</dbReference>
<keyword evidence="4 10" id="KW-0547">Nucleotide-binding</keyword>
<proteinExistence type="inferred from homology"/>
<dbReference type="InterPro" id="IPR001412">
    <property type="entry name" value="aa-tRNA-synth_I_CS"/>
</dbReference>
<dbReference type="AlphaFoldDB" id="A0A5S9F312"/>
<organism evidence="14 15">
    <name type="scientific">Uabimicrobium amorphum</name>
    <dbReference type="NCBI Taxonomy" id="2596890"/>
    <lineage>
        <taxon>Bacteria</taxon>
        <taxon>Pseudomonadati</taxon>
        <taxon>Planctomycetota</taxon>
        <taxon>Candidatus Uabimicrobiia</taxon>
        <taxon>Candidatus Uabimicrobiales</taxon>
        <taxon>Candidatus Uabimicrobiaceae</taxon>
        <taxon>Candidatus Uabimicrobium</taxon>
    </lineage>
</organism>
<dbReference type="PANTHER" id="PTHR42765">
    <property type="entry name" value="SOLEUCYL-TRNA SYNTHETASE"/>
    <property type="match status" value="1"/>
</dbReference>
<evidence type="ECO:0000313" key="14">
    <source>
        <dbReference type="EMBL" id="BBM83049.1"/>
    </source>
</evidence>
<comment type="subunit">
    <text evidence="10">Monomer.</text>
</comment>
<dbReference type="GO" id="GO:0008270">
    <property type="term" value="F:zinc ion binding"/>
    <property type="evidence" value="ECO:0007669"/>
    <property type="project" value="UniProtKB-UniRule"/>
</dbReference>
<dbReference type="NCBIfam" id="TIGR00392">
    <property type="entry name" value="ileS"/>
    <property type="match status" value="1"/>
</dbReference>
<dbReference type="InterPro" id="IPR033708">
    <property type="entry name" value="Anticodon_Ile_BEm"/>
</dbReference>
<evidence type="ECO:0000259" key="13">
    <source>
        <dbReference type="Pfam" id="PF08264"/>
    </source>
</evidence>
<dbReference type="EMBL" id="AP019860">
    <property type="protein sequence ID" value="BBM83049.1"/>
    <property type="molecule type" value="Genomic_DNA"/>
</dbReference>
<comment type="similarity">
    <text evidence="1 10">Belongs to the class-I aminoacyl-tRNA synthetase family. IleS type 1 subfamily.</text>
</comment>
<dbReference type="RefSeq" id="WP_151967271.1">
    <property type="nucleotide sequence ID" value="NZ_AP019860.1"/>
</dbReference>
<feature type="binding site" evidence="10">
    <location>
        <position position="893"/>
    </location>
    <ligand>
        <name>Zn(2+)</name>
        <dbReference type="ChEBI" id="CHEBI:29105"/>
    </ligand>
</feature>
<keyword evidence="3 10" id="KW-0436">Ligase</keyword>
<feature type="short sequence motif" description="'HIGH' region" evidence="10">
    <location>
        <begin position="56"/>
        <end position="66"/>
    </location>
</feature>
<evidence type="ECO:0000259" key="12">
    <source>
        <dbReference type="Pfam" id="PF06827"/>
    </source>
</evidence>
<evidence type="ECO:0000256" key="2">
    <source>
        <dbReference type="ARBA" id="ARBA00022490"/>
    </source>
</evidence>
<dbReference type="PANTHER" id="PTHR42765:SF1">
    <property type="entry name" value="ISOLEUCINE--TRNA LIGASE, MITOCHONDRIAL"/>
    <property type="match status" value="1"/>
</dbReference>
<dbReference type="OrthoDB" id="9810365at2"/>
<dbReference type="InterPro" id="IPR002301">
    <property type="entry name" value="Ile-tRNA-ligase"/>
</dbReference>
<feature type="domain" description="Methionyl/Valyl/Leucyl/Isoleucyl-tRNA synthetase anticodon-binding" evidence="13">
    <location>
        <begin position="679"/>
        <end position="831"/>
    </location>
</feature>
<accession>A0A5S9F312</accession>
<dbReference type="EC" id="6.1.1.5" evidence="10"/>
<comment type="domain">
    <text evidence="10">IleRS has two distinct active sites: one for aminoacylation and one for editing. The misactivated valine is translocated from the active site to the editing site, which sterically excludes the correctly activated isoleucine. The single editing site contains two valyl binding pockets, one specific for each substrate (Val-AMP or Val-tRNA(Ile)).</text>
</comment>
<dbReference type="GO" id="GO:0004822">
    <property type="term" value="F:isoleucine-tRNA ligase activity"/>
    <property type="evidence" value="ECO:0007669"/>
    <property type="project" value="UniProtKB-UniRule"/>
</dbReference>
<dbReference type="GO" id="GO:0005524">
    <property type="term" value="F:ATP binding"/>
    <property type="evidence" value="ECO:0007669"/>
    <property type="project" value="UniProtKB-UniRule"/>
</dbReference>
<keyword evidence="10" id="KW-0479">Metal-binding</keyword>
<protein>
    <recommendedName>
        <fullName evidence="10">Isoleucine--tRNA ligase</fullName>
        <ecNumber evidence="10">6.1.1.5</ecNumber>
    </recommendedName>
    <alternativeName>
        <fullName evidence="10">Isoleucyl-tRNA synthetase</fullName>
        <shortName evidence="10">IleRS</shortName>
    </alternativeName>
</protein>
<dbReference type="InterPro" id="IPR009080">
    <property type="entry name" value="tRNAsynth_Ia_anticodon-bd"/>
</dbReference>
<dbReference type="Pfam" id="PF08264">
    <property type="entry name" value="Anticodon_1"/>
    <property type="match status" value="1"/>
</dbReference>
<feature type="binding site" evidence="10">
    <location>
        <position position="553"/>
    </location>
    <ligand>
        <name>L-isoleucyl-5'-AMP</name>
        <dbReference type="ChEBI" id="CHEBI:178002"/>
    </ligand>
</feature>
<feature type="short sequence motif" description="'KMSKS' region" evidence="10">
    <location>
        <begin position="594"/>
        <end position="598"/>
    </location>
</feature>
<dbReference type="PROSITE" id="PS00178">
    <property type="entry name" value="AA_TRNA_LIGASE_I"/>
    <property type="match status" value="1"/>
</dbReference>
<feature type="binding site" evidence="10">
    <location>
        <position position="873"/>
    </location>
    <ligand>
        <name>Zn(2+)</name>
        <dbReference type="ChEBI" id="CHEBI:29105"/>
    </ligand>
</feature>
<evidence type="ECO:0000256" key="5">
    <source>
        <dbReference type="ARBA" id="ARBA00022840"/>
    </source>
</evidence>
<reference evidence="14 15" key="1">
    <citation type="submission" date="2019-08" db="EMBL/GenBank/DDBJ databases">
        <title>Complete genome sequence of Candidatus Uab amorphum.</title>
        <authorList>
            <person name="Shiratori T."/>
            <person name="Suzuki S."/>
            <person name="Kakizawa Y."/>
            <person name="Ishida K."/>
        </authorList>
    </citation>
    <scope>NUCLEOTIDE SEQUENCE [LARGE SCALE GENOMIC DNA]</scope>
    <source>
        <strain evidence="14 15">SRT547</strain>
    </source>
</reference>